<feature type="domain" description="DUF3974" evidence="2">
    <location>
        <begin position="1"/>
        <end position="125"/>
    </location>
</feature>
<dbReference type="Proteomes" id="UP000789423">
    <property type="component" value="Unassembled WGS sequence"/>
</dbReference>
<gene>
    <name evidence="3" type="ORF">BACCIP111899_02611</name>
</gene>
<dbReference type="EMBL" id="CAKJTI010000012">
    <property type="protein sequence ID" value="CAG9613396.1"/>
    <property type="molecule type" value="Genomic_DNA"/>
</dbReference>
<name>A0ABN8A2U9_9BACI</name>
<evidence type="ECO:0000256" key="1">
    <source>
        <dbReference type="SAM" id="Phobius"/>
    </source>
</evidence>
<protein>
    <recommendedName>
        <fullName evidence="2">DUF3974 domain-containing protein</fullName>
    </recommendedName>
</protein>
<proteinExistence type="predicted"/>
<dbReference type="RefSeq" id="WP_230575472.1">
    <property type="nucleotide sequence ID" value="NZ_CAKJTI010000012.1"/>
</dbReference>
<keyword evidence="4" id="KW-1185">Reference proteome</keyword>
<dbReference type="InterPro" id="IPR025005">
    <property type="entry name" value="DUF3974"/>
</dbReference>
<reference evidence="3 4" key="1">
    <citation type="submission" date="2021-10" db="EMBL/GenBank/DDBJ databases">
        <authorList>
            <person name="Criscuolo A."/>
        </authorList>
    </citation>
    <scope>NUCLEOTIDE SEQUENCE [LARGE SCALE GENOMIC DNA]</scope>
    <source>
        <strain evidence="4">CIP 111899</strain>
    </source>
</reference>
<keyword evidence="1" id="KW-0812">Transmembrane</keyword>
<accession>A0ABN8A2U9</accession>
<evidence type="ECO:0000313" key="3">
    <source>
        <dbReference type="EMBL" id="CAG9613396.1"/>
    </source>
</evidence>
<organism evidence="3 4">
    <name type="scientific">Bacillus rhizoplanae</name>
    <dbReference type="NCBI Taxonomy" id="2880966"/>
    <lineage>
        <taxon>Bacteria</taxon>
        <taxon>Bacillati</taxon>
        <taxon>Bacillota</taxon>
        <taxon>Bacilli</taxon>
        <taxon>Bacillales</taxon>
        <taxon>Bacillaceae</taxon>
        <taxon>Bacillus</taxon>
    </lineage>
</organism>
<feature type="transmembrane region" description="Helical" evidence="1">
    <location>
        <begin position="6"/>
        <end position="28"/>
    </location>
</feature>
<evidence type="ECO:0000313" key="4">
    <source>
        <dbReference type="Proteomes" id="UP000789423"/>
    </source>
</evidence>
<sequence length="276" mass="32828">MNFFQFILMLIGIVLLLGLTAVILLAYFGRKFYISWTKPYKRAADSMERLSHSTIPFLQEFTQHPLFYRWIRTEGSSSQKAFTVLFCTANQRTKEQVFSMLPREKQKKLHYVVKTTKQITSEDMEMATMKVKEFLKQESQQSSKPKDFSFYKLYFYDRYPDALKDIEMYKRSVNPSLQRSIDDVTISVLHAIPYYQENRMFEQQHKLETFLMKDLVDMLSLIAQIPPAQRSEKEEELTVYLKGFQKEMEAVERNIRNAVDYDLQVKMRAAKEKFKN</sequence>
<comment type="caution">
    <text evidence="3">The sequence shown here is derived from an EMBL/GenBank/DDBJ whole genome shotgun (WGS) entry which is preliminary data.</text>
</comment>
<dbReference type="Pfam" id="PF13120">
    <property type="entry name" value="DUF3974"/>
    <property type="match status" value="1"/>
</dbReference>
<keyword evidence="1" id="KW-0472">Membrane</keyword>
<evidence type="ECO:0000259" key="2">
    <source>
        <dbReference type="Pfam" id="PF13120"/>
    </source>
</evidence>
<keyword evidence="1" id="KW-1133">Transmembrane helix</keyword>